<proteinExistence type="predicted"/>
<reference evidence="3 4" key="1">
    <citation type="journal article" date="2008" name="Int. J. Syst. Evol. Microbiol.">
        <title>Amphritea japonica sp. nov. and Amphritea balenae sp. nov., isolated from the sediment adjacent to sperm whale carcasses off Kagoshima, Japan.</title>
        <authorList>
            <person name="Miyazaki M."/>
            <person name="Nogi Y."/>
            <person name="Fujiwara Y."/>
            <person name="Kawato M."/>
            <person name="Nagahama T."/>
            <person name="Kubokawa K."/>
            <person name="Horikoshi K."/>
        </authorList>
    </citation>
    <scope>NUCLEOTIDE SEQUENCE [LARGE SCALE GENOMIC DNA]</scope>
    <source>
        <strain evidence="3 4">ATCC BAA-1530</strain>
    </source>
</reference>
<dbReference type="OrthoDB" id="9801609at2"/>
<dbReference type="InterPro" id="IPR001296">
    <property type="entry name" value="Glyco_trans_1"/>
</dbReference>
<dbReference type="Gene3D" id="3.40.50.2000">
    <property type="entry name" value="Glycogen Phosphorylase B"/>
    <property type="match status" value="1"/>
</dbReference>
<dbReference type="PANTHER" id="PTHR46401">
    <property type="entry name" value="GLYCOSYLTRANSFERASE WBBK-RELATED"/>
    <property type="match status" value="1"/>
</dbReference>
<sequence>MTATEIIHEKNGTPNFLVTAVPRSGTTFFARILNEHPRLLCGLERFNGPSLSPAHLTFEGFKTLDLERASVSKHHDLIKQKIEQPDIIIGEKCPRSYLHFHKIIPRFNDATQSLQIISIFRNIEDVEYSWYRRAINMHDTSWHPGQYGVTPYIEMMILVWRLTKLQSPGKCLLLSYDHFISKTKRKIVLEAVAEHLLLDDTEQMLSTMDAEWNRTEQSIKLERPAHDFTFSTSSSFFKDVISIVNDHITCNLKELQNDLTALFTSLLQDRTFFEEVLTYVTEVQDPDIRAYHKRMAQPYFNVLKTLDTDFAVALETAMQGPLCDQALHSKKESSLHQTSDLTASNQIIASSREAQYFDFSNLVDFYITSGNFTGIQRVQLEVIRAIASQEINSKQFAIYFDQDIGWKSLPLQDFANLFIETPDLKSKLLEFKNTIPSLKAPSFLKGETLYFIGSTWDSPGLFSTLTHLRANGVRCIFYMHDLLPIQYPEFFEQKHNIMITHWLSDCLRNADGIVCNSEETQAALLSETAYRGPTAIANLNVHPNFINAPPNKNLLNEDDQLKSLGIENCEFVLMVGTIEPRKNHLTAIHVWQSLVRIHGNSCPKLVIVGKAGWMAYPQAVTHILEEEGDRINAIHLDNISDKQLALLYQRCLFSLYISRCEGWGLPVTETLASGRVCVVGKNSAATASKQNLIIPVDERSESNIVDVISHLLEDRTRLSQLQSRIKQEVCFKSWKEFSSELRQIETQLASQNTTPVTWPKLSAGKAYHFGKRQTIDLKKPETVGLELLCGNGWNAPDSWGSWTRKVKAELCFQLPTIEPYFFYGVVTISNNHSPTPFHVRSGDTILWEGNLPPNQRKIIHGVIEPVKENSPIFLSLHSNKVMDCSTMNDHADTRILGVGLIEINLIPAKDIKQRLTIIEDLMARYIDK</sequence>
<dbReference type="InterPro" id="IPR027417">
    <property type="entry name" value="P-loop_NTPase"/>
</dbReference>
<feature type="domain" description="Glycosyl transferase family 1" evidence="1">
    <location>
        <begin position="560"/>
        <end position="724"/>
    </location>
</feature>
<name>A0A7R6STH2_9GAMM</name>
<dbReference type="Gene3D" id="3.40.50.300">
    <property type="entry name" value="P-loop containing nucleotide triphosphate hydrolases"/>
    <property type="match status" value="1"/>
</dbReference>
<accession>A0A7R6STH2</accession>
<dbReference type="Pfam" id="PF00685">
    <property type="entry name" value="Sulfotransfer_1"/>
    <property type="match status" value="1"/>
</dbReference>
<dbReference type="GO" id="GO:0016757">
    <property type="term" value="F:glycosyltransferase activity"/>
    <property type="evidence" value="ECO:0007669"/>
    <property type="project" value="InterPro"/>
</dbReference>
<dbReference type="SUPFAM" id="SSF53756">
    <property type="entry name" value="UDP-Glycosyltransferase/glycogen phosphorylase"/>
    <property type="match status" value="1"/>
</dbReference>
<dbReference type="GO" id="GO:0008146">
    <property type="term" value="F:sulfotransferase activity"/>
    <property type="evidence" value="ECO:0007669"/>
    <property type="project" value="InterPro"/>
</dbReference>
<dbReference type="Proteomes" id="UP000595663">
    <property type="component" value="Chromosome"/>
</dbReference>
<dbReference type="CDD" id="cd03809">
    <property type="entry name" value="GT4_MtfB-like"/>
    <property type="match status" value="1"/>
</dbReference>
<evidence type="ECO:0000259" key="1">
    <source>
        <dbReference type="Pfam" id="PF00534"/>
    </source>
</evidence>
<dbReference type="KEGG" id="ajp:AMJAP_2715"/>
<dbReference type="InterPro" id="IPR000863">
    <property type="entry name" value="Sulfotransferase_dom"/>
</dbReference>
<evidence type="ECO:0000313" key="3">
    <source>
        <dbReference type="EMBL" id="BBB27301.1"/>
    </source>
</evidence>
<dbReference type="AlphaFoldDB" id="A0A7R6STH2"/>
<dbReference type="Pfam" id="PF00534">
    <property type="entry name" value="Glycos_transf_1"/>
    <property type="match status" value="1"/>
</dbReference>
<evidence type="ECO:0008006" key="5">
    <source>
        <dbReference type="Google" id="ProtNLM"/>
    </source>
</evidence>
<gene>
    <name evidence="3" type="ORF">AMJAP_2715</name>
</gene>
<organism evidence="3 4">
    <name type="scientific">Amphritea japonica ATCC BAA-1530</name>
    <dbReference type="NCBI Taxonomy" id="1278309"/>
    <lineage>
        <taxon>Bacteria</taxon>
        <taxon>Pseudomonadati</taxon>
        <taxon>Pseudomonadota</taxon>
        <taxon>Gammaproteobacteria</taxon>
        <taxon>Oceanospirillales</taxon>
        <taxon>Oceanospirillaceae</taxon>
        <taxon>Amphritea</taxon>
    </lineage>
</organism>
<dbReference type="SUPFAM" id="SSF52540">
    <property type="entry name" value="P-loop containing nucleoside triphosphate hydrolases"/>
    <property type="match status" value="1"/>
</dbReference>
<dbReference type="RefSeq" id="WP_019619882.1">
    <property type="nucleotide sequence ID" value="NZ_AP014545.1"/>
</dbReference>
<evidence type="ECO:0000259" key="2">
    <source>
        <dbReference type="Pfam" id="PF00685"/>
    </source>
</evidence>
<dbReference type="EMBL" id="AP014545">
    <property type="protein sequence ID" value="BBB27301.1"/>
    <property type="molecule type" value="Genomic_DNA"/>
</dbReference>
<keyword evidence="4" id="KW-1185">Reference proteome</keyword>
<protein>
    <recommendedName>
        <fullName evidence="5">Glycosyl transferase family 1 domain-containing protein</fullName>
    </recommendedName>
</protein>
<feature type="domain" description="Sulfotransferase" evidence="2">
    <location>
        <begin position="15"/>
        <end position="187"/>
    </location>
</feature>
<evidence type="ECO:0000313" key="4">
    <source>
        <dbReference type="Proteomes" id="UP000595663"/>
    </source>
</evidence>
<dbReference type="PANTHER" id="PTHR46401:SF8">
    <property type="entry name" value="BLL6006 PROTEIN"/>
    <property type="match status" value="1"/>
</dbReference>